<evidence type="ECO:0000259" key="1">
    <source>
        <dbReference type="PROSITE" id="PS50181"/>
    </source>
</evidence>
<dbReference type="RefSeq" id="XP_021841574.1">
    <property type="nucleotide sequence ID" value="XM_021985882.2"/>
</dbReference>
<reference evidence="3" key="2">
    <citation type="submission" date="2025-08" db="UniProtKB">
        <authorList>
            <consortium name="RefSeq"/>
        </authorList>
    </citation>
    <scope>IDENTIFICATION</scope>
    <source>
        <tissue evidence="3">Leaf</tissue>
    </source>
</reference>
<dbReference type="InterPro" id="IPR036047">
    <property type="entry name" value="F-box-like_dom_sf"/>
</dbReference>
<dbReference type="CDD" id="cd22160">
    <property type="entry name" value="F-box_AtFBL13-like"/>
    <property type="match status" value="1"/>
</dbReference>
<organism evidence="2 3">
    <name type="scientific">Spinacia oleracea</name>
    <name type="common">Spinach</name>
    <dbReference type="NCBI Taxonomy" id="3562"/>
    <lineage>
        <taxon>Eukaryota</taxon>
        <taxon>Viridiplantae</taxon>
        <taxon>Streptophyta</taxon>
        <taxon>Embryophyta</taxon>
        <taxon>Tracheophyta</taxon>
        <taxon>Spermatophyta</taxon>
        <taxon>Magnoliopsida</taxon>
        <taxon>eudicotyledons</taxon>
        <taxon>Gunneridae</taxon>
        <taxon>Pentapetalae</taxon>
        <taxon>Caryophyllales</taxon>
        <taxon>Chenopodiaceae</taxon>
        <taxon>Chenopodioideae</taxon>
        <taxon>Anserineae</taxon>
        <taxon>Spinacia</taxon>
    </lineage>
</organism>
<dbReference type="GeneID" id="110781837"/>
<sequence length="554" mass="63569">MNMEKKTRSDTNLDRISDLPEAIRKHILSFLPTRDAVRASILSSSWRALWIELPNLDFGRFELRGFLPVGYFPISINDDDAARERRDSIVKKSEELYEFLDRTLGLISKLEKLSLYLPHYGVELKSRFDHWLDCVVSCDVKELNLEIGGNHDIRYSLPKSVLGVNSITKLKLKGCELSSASLVNTKLPSLQNLSLQYVYLDEGAMDSLAATFPNLEVFTFKYCYGLTRLEVSGLTKLVKVDVEHNAEHYEAVEIDAPNLLEFTYMHEGEWLDSFSHPCEIEVATCKSMKRLKLVGVLFDDFDLNMLLEGLPVLEQLFLYECDNLRDVCISSPHLVELEFERCRYLLTAAIHSPNLKIFHYADDDPISFKSKCPALKLTEASIYLKPDMKGDKWYVGLVKFLSKLCHSERLTICVGSEEDLIVPEKVRTKSRPPLRGVKHLMVELRASFMKHTPIKFIDALLWLAPCPESLSIYNGFIPVCKSLKFMYEKPLKGQKKCGCWKSPLIICWRHSLEKVLLENKKGDEDDTRLANFFSKGRLDGKMVCFVKNTRPKKK</sequence>
<dbReference type="OrthoDB" id="612216at2759"/>
<evidence type="ECO:0000313" key="2">
    <source>
        <dbReference type="Proteomes" id="UP000813463"/>
    </source>
</evidence>
<proteinExistence type="predicted"/>
<dbReference type="InterPro" id="IPR053772">
    <property type="entry name" value="At1g61320/At1g61330-like"/>
</dbReference>
<dbReference type="Proteomes" id="UP000813463">
    <property type="component" value="Chromosome 4"/>
</dbReference>
<dbReference type="PROSITE" id="PS50181">
    <property type="entry name" value="FBOX"/>
    <property type="match status" value="1"/>
</dbReference>
<dbReference type="Gene3D" id="1.20.1280.50">
    <property type="match status" value="1"/>
</dbReference>
<dbReference type="PANTHER" id="PTHR34145:SF51">
    <property type="entry name" value="FBD DOMAIN-CONTAINING PROTEIN"/>
    <property type="match status" value="1"/>
</dbReference>
<feature type="domain" description="F-box" evidence="1">
    <location>
        <begin position="13"/>
        <end position="61"/>
    </location>
</feature>
<reference evidence="2" key="1">
    <citation type="journal article" date="2021" name="Nat. Commun.">
        <title>Genomic analyses provide insights into spinach domestication and the genetic basis of agronomic traits.</title>
        <authorList>
            <person name="Cai X."/>
            <person name="Sun X."/>
            <person name="Xu C."/>
            <person name="Sun H."/>
            <person name="Wang X."/>
            <person name="Ge C."/>
            <person name="Zhang Z."/>
            <person name="Wang Q."/>
            <person name="Fei Z."/>
            <person name="Jiao C."/>
            <person name="Wang Q."/>
        </authorList>
    </citation>
    <scope>NUCLEOTIDE SEQUENCE [LARGE SCALE GENOMIC DNA]</scope>
    <source>
        <strain evidence="2">cv. Varoflay</strain>
    </source>
</reference>
<dbReference type="KEGG" id="soe:110781837"/>
<dbReference type="Pfam" id="PF00646">
    <property type="entry name" value="F-box"/>
    <property type="match status" value="1"/>
</dbReference>
<dbReference type="SUPFAM" id="SSF81383">
    <property type="entry name" value="F-box domain"/>
    <property type="match status" value="1"/>
</dbReference>
<protein>
    <submittedName>
        <fullName evidence="3">F-box/FBD/LRR-repeat protein At1g78750 isoform X1</fullName>
    </submittedName>
</protein>
<dbReference type="InterPro" id="IPR032675">
    <property type="entry name" value="LRR_dom_sf"/>
</dbReference>
<dbReference type="InterPro" id="IPR055357">
    <property type="entry name" value="LRR_At1g61320_AtMIF1"/>
</dbReference>
<dbReference type="Pfam" id="PF23622">
    <property type="entry name" value="LRR_At1g61320_AtMIF1"/>
    <property type="match status" value="2"/>
</dbReference>
<dbReference type="AlphaFoldDB" id="A0A9R0I2S0"/>
<keyword evidence="2" id="KW-1185">Reference proteome</keyword>
<accession>A0A9R0I2S0</accession>
<dbReference type="Gene3D" id="3.80.10.10">
    <property type="entry name" value="Ribonuclease Inhibitor"/>
    <property type="match status" value="2"/>
</dbReference>
<dbReference type="SUPFAM" id="SSF52047">
    <property type="entry name" value="RNI-like"/>
    <property type="match status" value="1"/>
</dbReference>
<dbReference type="InterPro" id="IPR001810">
    <property type="entry name" value="F-box_dom"/>
</dbReference>
<dbReference type="PANTHER" id="PTHR34145">
    <property type="entry name" value="OS02G0105600 PROTEIN"/>
    <property type="match status" value="1"/>
</dbReference>
<gene>
    <name evidence="3" type="primary">LOC110781837</name>
</gene>
<name>A0A9R0I2S0_SPIOL</name>
<dbReference type="InterPro" id="IPR053781">
    <property type="entry name" value="F-box_AtFBL13-like"/>
</dbReference>
<evidence type="ECO:0000313" key="3">
    <source>
        <dbReference type="RefSeq" id="XP_021841574.1"/>
    </source>
</evidence>